<evidence type="ECO:0000313" key="2">
    <source>
        <dbReference type="EMBL" id="GEU84241.1"/>
    </source>
</evidence>
<feature type="compositionally biased region" description="Basic and acidic residues" evidence="1">
    <location>
        <begin position="77"/>
        <end position="91"/>
    </location>
</feature>
<feature type="compositionally biased region" description="Basic and acidic residues" evidence="1">
    <location>
        <begin position="252"/>
        <end position="264"/>
    </location>
</feature>
<feature type="region of interest" description="Disordered" evidence="1">
    <location>
        <begin position="77"/>
        <end position="99"/>
    </location>
</feature>
<proteinExistence type="predicted"/>
<reference evidence="2" key="1">
    <citation type="journal article" date="2019" name="Sci. Rep.">
        <title>Draft genome of Tanacetum cinerariifolium, the natural source of mosquito coil.</title>
        <authorList>
            <person name="Yamashiro T."/>
            <person name="Shiraishi A."/>
            <person name="Satake H."/>
            <person name="Nakayama K."/>
        </authorList>
    </citation>
    <scope>NUCLEOTIDE SEQUENCE</scope>
</reference>
<protein>
    <submittedName>
        <fullName evidence="2">Retrotransposon Orf1</fullName>
    </submittedName>
</protein>
<dbReference type="InterPro" id="IPR021109">
    <property type="entry name" value="Peptidase_aspartic_dom_sf"/>
</dbReference>
<feature type="region of interest" description="Disordered" evidence="1">
    <location>
        <begin position="252"/>
        <end position="272"/>
    </location>
</feature>
<evidence type="ECO:0000256" key="1">
    <source>
        <dbReference type="SAM" id="MobiDB-lite"/>
    </source>
</evidence>
<dbReference type="Gene3D" id="2.40.70.10">
    <property type="entry name" value="Acid Proteases"/>
    <property type="match status" value="1"/>
</dbReference>
<dbReference type="EMBL" id="BKCJ010008850">
    <property type="protein sequence ID" value="GEU84241.1"/>
    <property type="molecule type" value="Genomic_DNA"/>
</dbReference>
<name>A0A6L2NDB6_TANCI</name>
<comment type="caution">
    <text evidence="2">The sequence shown here is derived from an EMBL/GenBank/DDBJ whole genome shotgun (WGS) entry which is preliminary data.</text>
</comment>
<sequence>MLYELLEDDQKKKLSKNNEVIAKVTTIKEEKDLATLPLDKLVENVKVYEMILENDGVISKTIKKVKSLALKAKVNREQISDDSDSQGRSDEVIEEEEEEDEAFNLMARNFYKFFRKALGTKMVKAQSKTKLATSECSKPMENKAFIGGAWCDSEDRDEHHNDTTCLMEIDCQEIVDPITVASCWWMCALGFRKLAFVCIAVDTSRNTRVRRKDTIGITTPCEICSSPHVTQYCMEDPEQACVKYASSRTDKARENKKEEKDNPENIHVNPSVPPDPSISFITKKVLKLNSFFESLGLVPQSSNTKLVFSKGDDGDVMFIEIVKTNNDSHKEKPKVGEQEVEYFDIFLTKSELSYHKENSNRGVRNFIGRIKGMHVFIGNFTFIIDFMIFKDISSIIDPRLSQVVLGRPFVEISNMTHDPPKGVVRFTNKTDEITYKMSHTIEQYNSLSDLEKEHTKSVYLRNEEDKRRGVEYVMNKIQGFYKECLELGFEYATGMDNEGEVTGEGDGGAWRGAMVAVVSWDEGDEGGDEMMWRWSGDDGAAVVDGGGGVAAVGVDEWGVATRGEEWCRVSIRSCGGESFWVRRKRSPKKFSGGDGQRWWLTGGGGRRLGKKQYLQNKVQQIRGARERDYAIDGGIWYSVVSSKMNQLHSFTYAPVG</sequence>
<accession>A0A6L2NDB6</accession>
<gene>
    <name evidence="2" type="ORF">Tci_056219</name>
</gene>
<organism evidence="2">
    <name type="scientific">Tanacetum cinerariifolium</name>
    <name type="common">Dalmatian daisy</name>
    <name type="synonym">Chrysanthemum cinerariifolium</name>
    <dbReference type="NCBI Taxonomy" id="118510"/>
    <lineage>
        <taxon>Eukaryota</taxon>
        <taxon>Viridiplantae</taxon>
        <taxon>Streptophyta</taxon>
        <taxon>Embryophyta</taxon>
        <taxon>Tracheophyta</taxon>
        <taxon>Spermatophyta</taxon>
        <taxon>Magnoliopsida</taxon>
        <taxon>eudicotyledons</taxon>
        <taxon>Gunneridae</taxon>
        <taxon>Pentapetalae</taxon>
        <taxon>asterids</taxon>
        <taxon>campanulids</taxon>
        <taxon>Asterales</taxon>
        <taxon>Asteraceae</taxon>
        <taxon>Asteroideae</taxon>
        <taxon>Anthemideae</taxon>
        <taxon>Anthemidinae</taxon>
        <taxon>Tanacetum</taxon>
    </lineage>
</organism>
<dbReference type="AlphaFoldDB" id="A0A6L2NDB6"/>